<reference evidence="1 2" key="1">
    <citation type="journal article" date="2022" name="Genome Biol. Evol.">
        <title>The Spruce Budworm Genome: Reconstructing the Evolutionary History of Antifreeze Proteins.</title>
        <authorList>
            <person name="Beliveau C."/>
            <person name="Gagne P."/>
            <person name="Picq S."/>
            <person name="Vernygora O."/>
            <person name="Keeling C.I."/>
            <person name="Pinkney K."/>
            <person name="Doucet D."/>
            <person name="Wen F."/>
            <person name="Johnston J.S."/>
            <person name="Maaroufi H."/>
            <person name="Boyle B."/>
            <person name="Laroche J."/>
            <person name="Dewar K."/>
            <person name="Juretic N."/>
            <person name="Blackburn G."/>
            <person name="Nisole A."/>
            <person name="Brunet B."/>
            <person name="Brandao M."/>
            <person name="Lumley L."/>
            <person name="Duan J."/>
            <person name="Quan G."/>
            <person name="Lucarotti C.J."/>
            <person name="Roe A.D."/>
            <person name="Sperling F.A.H."/>
            <person name="Levesque R.C."/>
            <person name="Cusson M."/>
        </authorList>
    </citation>
    <scope>NUCLEOTIDE SEQUENCE [LARGE SCALE GENOMIC DNA]</scope>
    <source>
        <strain evidence="1">Glfc:IPQL:Cfum</strain>
    </source>
</reference>
<evidence type="ECO:0000313" key="2">
    <source>
        <dbReference type="Proteomes" id="UP001064048"/>
    </source>
</evidence>
<proteinExistence type="predicted"/>
<sequence length="103" mass="11604">MKAVKYVGDHPFSKTSGVCDLELPFRVKRSRLLVRLDLRTEARDAARAAPAKNVATPFTTNRVEEEYPNAKLGHQKRFGMFAMQTFDGVSVDISATRSVYNRV</sequence>
<evidence type="ECO:0000313" key="1">
    <source>
        <dbReference type="EMBL" id="KAI8424044.1"/>
    </source>
</evidence>
<dbReference type="EMBL" id="CM046104">
    <property type="protein sequence ID" value="KAI8424044.1"/>
    <property type="molecule type" value="Genomic_DNA"/>
</dbReference>
<protein>
    <submittedName>
        <fullName evidence="1">Uncharacterized protein</fullName>
    </submittedName>
</protein>
<accession>A0ACC0JIX7</accession>
<keyword evidence="2" id="KW-1185">Reference proteome</keyword>
<dbReference type="Proteomes" id="UP001064048">
    <property type="component" value="Chromosome 4"/>
</dbReference>
<name>A0ACC0JIX7_CHOFU</name>
<gene>
    <name evidence="1" type="ORF">MSG28_002674</name>
</gene>
<comment type="caution">
    <text evidence="1">The sequence shown here is derived from an EMBL/GenBank/DDBJ whole genome shotgun (WGS) entry which is preliminary data.</text>
</comment>
<organism evidence="1 2">
    <name type="scientific">Choristoneura fumiferana</name>
    <name type="common">Spruce budworm moth</name>
    <name type="synonym">Archips fumiferana</name>
    <dbReference type="NCBI Taxonomy" id="7141"/>
    <lineage>
        <taxon>Eukaryota</taxon>
        <taxon>Metazoa</taxon>
        <taxon>Ecdysozoa</taxon>
        <taxon>Arthropoda</taxon>
        <taxon>Hexapoda</taxon>
        <taxon>Insecta</taxon>
        <taxon>Pterygota</taxon>
        <taxon>Neoptera</taxon>
        <taxon>Endopterygota</taxon>
        <taxon>Lepidoptera</taxon>
        <taxon>Glossata</taxon>
        <taxon>Ditrysia</taxon>
        <taxon>Tortricoidea</taxon>
        <taxon>Tortricidae</taxon>
        <taxon>Tortricinae</taxon>
        <taxon>Choristoneura</taxon>
    </lineage>
</organism>